<evidence type="ECO:0000313" key="1">
    <source>
        <dbReference type="EMBL" id="OLQ81175.1"/>
    </source>
</evidence>
<comment type="caution">
    <text evidence="1">The sequence shown here is derived from an EMBL/GenBank/DDBJ whole genome shotgun (WGS) entry which is preliminary data.</text>
</comment>
<organism evidence="1 2">
    <name type="scientific">Photobacterium proteolyticum</name>
    <dbReference type="NCBI Taxonomy" id="1903952"/>
    <lineage>
        <taxon>Bacteria</taxon>
        <taxon>Pseudomonadati</taxon>
        <taxon>Pseudomonadota</taxon>
        <taxon>Gammaproteobacteria</taxon>
        <taxon>Vibrionales</taxon>
        <taxon>Vibrionaceae</taxon>
        <taxon>Photobacterium</taxon>
    </lineage>
</organism>
<accession>A0A1Q9H105</accession>
<proteinExistence type="predicted"/>
<evidence type="ECO:0000313" key="2">
    <source>
        <dbReference type="Proteomes" id="UP000186905"/>
    </source>
</evidence>
<protein>
    <submittedName>
        <fullName evidence="1">Uncharacterized protein</fullName>
    </submittedName>
</protein>
<keyword evidence="2" id="KW-1185">Reference proteome</keyword>
<dbReference type="EMBL" id="MJIL01000044">
    <property type="protein sequence ID" value="OLQ81175.1"/>
    <property type="molecule type" value="Genomic_DNA"/>
</dbReference>
<dbReference type="Proteomes" id="UP000186905">
    <property type="component" value="Unassembled WGS sequence"/>
</dbReference>
<sequence>MTGLSPDVGDLLDQSLVTHLTAIELPSYFDLASAPYVSEMEATFKAIHNRANSSRITRICDIITRGLLGKDKIPVLSLTFVVGEKPTVEKKSNGIIKLSYYASNTLIVDGVLSLFAIMTLLGFEHPFEKKRKLSKQSIVDNSEIRQLLSKLPIQLTLLFNSTSGINRCDMISYYSIYNQKNEQLHAPLPGTLVTEDPIKQYVKEITNAINLDEYGGMVSSVRLAKSDLAITTESTMIRVILGAIAGASAQDKNRISDFNSGKAPFTDEAKANAKNLVILFFSEWLYRMKKQFDNDRDGLHYSPSVWLALSLVIHEIIYTGGSKNDVMTAAQKLSCLDYSNKAAHWAESGVMELDVTGSYYINAAGGGRRFRKGLAKYFIKLVREHEQSI</sequence>
<reference evidence="1 2" key="1">
    <citation type="submission" date="2016-09" db="EMBL/GenBank/DDBJ databases">
        <title>Photobacterium proteolyticum sp. nov. a protease producing bacterium isolated from ocean sediments of Laizhou Bay.</title>
        <authorList>
            <person name="Li Y."/>
        </authorList>
    </citation>
    <scope>NUCLEOTIDE SEQUENCE [LARGE SCALE GENOMIC DNA]</scope>
    <source>
        <strain evidence="1 2">13-12</strain>
    </source>
</reference>
<dbReference type="AlphaFoldDB" id="A0A1Q9H105"/>
<gene>
    <name evidence="1" type="ORF">BIT28_07760</name>
</gene>
<name>A0A1Q9H105_9GAMM</name>